<dbReference type="Gene3D" id="3.80.10.10">
    <property type="entry name" value="Ribonuclease Inhibitor"/>
    <property type="match status" value="1"/>
</dbReference>
<proteinExistence type="predicted"/>
<gene>
    <name evidence="1" type="ORF">LOTGIDRAFT_229413</name>
</gene>
<dbReference type="InterPro" id="IPR032675">
    <property type="entry name" value="LRR_dom_sf"/>
</dbReference>
<organism evidence="1 2">
    <name type="scientific">Lottia gigantea</name>
    <name type="common">Giant owl limpet</name>
    <dbReference type="NCBI Taxonomy" id="225164"/>
    <lineage>
        <taxon>Eukaryota</taxon>
        <taxon>Metazoa</taxon>
        <taxon>Spiralia</taxon>
        <taxon>Lophotrochozoa</taxon>
        <taxon>Mollusca</taxon>
        <taxon>Gastropoda</taxon>
        <taxon>Patellogastropoda</taxon>
        <taxon>Lottioidea</taxon>
        <taxon>Lottiidae</taxon>
        <taxon>Lottia</taxon>
    </lineage>
</organism>
<name>V3Z423_LOTGI</name>
<protein>
    <submittedName>
        <fullName evidence="1">Uncharacterized protein</fullName>
    </submittedName>
</protein>
<feature type="non-terminal residue" evidence="1">
    <location>
        <position position="1"/>
    </location>
</feature>
<dbReference type="SUPFAM" id="SSF52047">
    <property type="entry name" value="RNI-like"/>
    <property type="match status" value="1"/>
</dbReference>
<dbReference type="CTD" id="20247992"/>
<dbReference type="GeneID" id="20247992"/>
<dbReference type="AlphaFoldDB" id="V3Z423"/>
<sequence length="251" mass="28889">MAYICRQLQRIIPKSSKHGAATCSFRLYSTSYENDEDRKKGRFSIAKHIINFSFLNFISSLEPFDSYVHRRQRKNFKEQEGFDHMRYAVLGSDLATAQFVIARGGAVKFVDDETWHDNQTGMVPNHKVEGLNLEAVDISQTQLSSVALDNFIELDHLRYLNASDCEYVDDWFLAKLYLLENTLEFLDVSGCHNVSERGLLSLHHLKKLQGLRLDNMEHIKELELTVVLLQEYFPNLVVLGLDKDTPKSIDS</sequence>
<dbReference type="Proteomes" id="UP000030746">
    <property type="component" value="Unassembled WGS sequence"/>
</dbReference>
<evidence type="ECO:0000313" key="2">
    <source>
        <dbReference type="Proteomes" id="UP000030746"/>
    </source>
</evidence>
<dbReference type="KEGG" id="lgi:LOTGIDRAFT_229413"/>
<dbReference type="STRING" id="225164.V3Z423"/>
<dbReference type="OMA" id="GFRFAGQ"/>
<dbReference type="OrthoDB" id="1708588at2759"/>
<evidence type="ECO:0000313" key="1">
    <source>
        <dbReference type="EMBL" id="ESO85388.1"/>
    </source>
</evidence>
<reference evidence="1 2" key="1">
    <citation type="journal article" date="2013" name="Nature">
        <title>Insights into bilaterian evolution from three spiralian genomes.</title>
        <authorList>
            <person name="Simakov O."/>
            <person name="Marletaz F."/>
            <person name="Cho S.J."/>
            <person name="Edsinger-Gonzales E."/>
            <person name="Havlak P."/>
            <person name="Hellsten U."/>
            <person name="Kuo D.H."/>
            <person name="Larsson T."/>
            <person name="Lv J."/>
            <person name="Arendt D."/>
            <person name="Savage R."/>
            <person name="Osoegawa K."/>
            <person name="de Jong P."/>
            <person name="Grimwood J."/>
            <person name="Chapman J.A."/>
            <person name="Shapiro H."/>
            <person name="Aerts A."/>
            <person name="Otillar R.P."/>
            <person name="Terry A.Y."/>
            <person name="Boore J.L."/>
            <person name="Grigoriev I.V."/>
            <person name="Lindberg D.R."/>
            <person name="Seaver E.C."/>
            <person name="Weisblat D.A."/>
            <person name="Putnam N.H."/>
            <person name="Rokhsar D.S."/>
        </authorList>
    </citation>
    <scope>NUCLEOTIDE SEQUENCE [LARGE SCALE GENOMIC DNA]</scope>
</reference>
<dbReference type="RefSeq" id="XP_009063635.1">
    <property type="nucleotide sequence ID" value="XM_009065387.1"/>
</dbReference>
<accession>V3Z423</accession>
<keyword evidence="2" id="KW-1185">Reference proteome</keyword>
<dbReference type="HOGENOM" id="CLU_085848_0_0_1"/>
<dbReference type="EMBL" id="KB203274">
    <property type="protein sequence ID" value="ESO85388.1"/>
    <property type="molecule type" value="Genomic_DNA"/>
</dbReference>